<evidence type="ECO:0000313" key="1">
    <source>
        <dbReference type="EMBL" id="SVD78017.1"/>
    </source>
</evidence>
<dbReference type="EMBL" id="UINC01172766">
    <property type="protein sequence ID" value="SVD78017.1"/>
    <property type="molecule type" value="Genomic_DNA"/>
</dbReference>
<dbReference type="SUPFAM" id="SSF82282">
    <property type="entry name" value="Homocysteine S-methyltransferase"/>
    <property type="match status" value="1"/>
</dbReference>
<sequence>VYQSEDEKVLRELLDQRILVLDGAMGTMIQSHQLDEAAFRGERF</sequence>
<dbReference type="AlphaFoldDB" id="A0A382Y3U0"/>
<gene>
    <name evidence="1" type="ORF">METZ01_LOCUS430871</name>
</gene>
<name>A0A382Y3U0_9ZZZZ</name>
<feature type="non-terminal residue" evidence="1">
    <location>
        <position position="1"/>
    </location>
</feature>
<reference evidence="1" key="1">
    <citation type="submission" date="2018-05" db="EMBL/GenBank/DDBJ databases">
        <authorList>
            <person name="Lanie J.A."/>
            <person name="Ng W.-L."/>
            <person name="Kazmierczak K.M."/>
            <person name="Andrzejewski T.M."/>
            <person name="Davidsen T.M."/>
            <person name="Wayne K.J."/>
            <person name="Tettelin H."/>
            <person name="Glass J.I."/>
            <person name="Rusch D."/>
            <person name="Podicherti R."/>
            <person name="Tsui H.-C.T."/>
            <person name="Winkler M.E."/>
        </authorList>
    </citation>
    <scope>NUCLEOTIDE SEQUENCE</scope>
</reference>
<accession>A0A382Y3U0</accession>
<feature type="non-terminal residue" evidence="1">
    <location>
        <position position="44"/>
    </location>
</feature>
<dbReference type="InterPro" id="IPR036589">
    <property type="entry name" value="HCY_dom_sf"/>
</dbReference>
<proteinExistence type="predicted"/>
<organism evidence="1">
    <name type="scientific">marine metagenome</name>
    <dbReference type="NCBI Taxonomy" id="408172"/>
    <lineage>
        <taxon>unclassified sequences</taxon>
        <taxon>metagenomes</taxon>
        <taxon>ecological metagenomes</taxon>
    </lineage>
</organism>
<evidence type="ECO:0008006" key="2">
    <source>
        <dbReference type="Google" id="ProtNLM"/>
    </source>
</evidence>
<protein>
    <recommendedName>
        <fullName evidence="2">Hcy-binding domain-containing protein</fullName>
    </recommendedName>
</protein>
<dbReference type="Gene3D" id="3.20.20.330">
    <property type="entry name" value="Homocysteine-binding-like domain"/>
    <property type="match status" value="1"/>
</dbReference>